<reference evidence="1 2" key="1">
    <citation type="submission" date="2013-09" db="EMBL/GenBank/DDBJ databases">
        <title>Corchorus capsularis genome sequencing.</title>
        <authorList>
            <person name="Alam M."/>
            <person name="Haque M.S."/>
            <person name="Islam M.S."/>
            <person name="Emdad E.M."/>
            <person name="Islam M.M."/>
            <person name="Ahmed B."/>
            <person name="Halim A."/>
            <person name="Hossen Q.M.M."/>
            <person name="Hossain M.Z."/>
            <person name="Ahmed R."/>
            <person name="Khan M.M."/>
            <person name="Islam R."/>
            <person name="Rashid M.M."/>
            <person name="Khan S.A."/>
            <person name="Rahman M.S."/>
            <person name="Alam M."/>
        </authorList>
    </citation>
    <scope>NUCLEOTIDE SEQUENCE [LARGE SCALE GENOMIC DNA]</scope>
    <source>
        <strain evidence="2">cv. CVL-1</strain>
        <tissue evidence="1">Whole seedling</tissue>
    </source>
</reference>
<gene>
    <name evidence="1" type="ORF">CCACVL1_27757</name>
</gene>
<organism evidence="1 2">
    <name type="scientific">Corchorus capsularis</name>
    <name type="common">Jute</name>
    <dbReference type="NCBI Taxonomy" id="210143"/>
    <lineage>
        <taxon>Eukaryota</taxon>
        <taxon>Viridiplantae</taxon>
        <taxon>Streptophyta</taxon>
        <taxon>Embryophyta</taxon>
        <taxon>Tracheophyta</taxon>
        <taxon>Spermatophyta</taxon>
        <taxon>Magnoliopsida</taxon>
        <taxon>eudicotyledons</taxon>
        <taxon>Gunneridae</taxon>
        <taxon>Pentapetalae</taxon>
        <taxon>rosids</taxon>
        <taxon>malvids</taxon>
        <taxon>Malvales</taxon>
        <taxon>Malvaceae</taxon>
        <taxon>Grewioideae</taxon>
        <taxon>Apeibeae</taxon>
        <taxon>Corchorus</taxon>
    </lineage>
</organism>
<name>A0A1R3G8U5_COCAP</name>
<proteinExistence type="predicted"/>
<accession>A0A1R3G8U5</accession>
<dbReference type="AlphaFoldDB" id="A0A1R3G8U5"/>
<evidence type="ECO:0000313" key="1">
    <source>
        <dbReference type="EMBL" id="OMO54512.1"/>
    </source>
</evidence>
<evidence type="ECO:0000313" key="2">
    <source>
        <dbReference type="Proteomes" id="UP000188268"/>
    </source>
</evidence>
<feature type="non-terminal residue" evidence="1">
    <location>
        <position position="1"/>
    </location>
</feature>
<protein>
    <submittedName>
        <fullName evidence="1">Uncharacterized protein</fullName>
    </submittedName>
</protein>
<keyword evidence="2" id="KW-1185">Reference proteome</keyword>
<sequence length="20" mass="2260">RLSTQLENARLASNAYILII</sequence>
<dbReference type="EMBL" id="AWWV01014957">
    <property type="protein sequence ID" value="OMO54512.1"/>
    <property type="molecule type" value="Genomic_DNA"/>
</dbReference>
<comment type="caution">
    <text evidence="1">The sequence shown here is derived from an EMBL/GenBank/DDBJ whole genome shotgun (WGS) entry which is preliminary data.</text>
</comment>
<dbReference type="Proteomes" id="UP000188268">
    <property type="component" value="Unassembled WGS sequence"/>
</dbReference>